<evidence type="ECO:0000313" key="8">
    <source>
        <dbReference type="EMBL" id="EGK73525.1"/>
    </source>
</evidence>
<reference evidence="8 9" key="1">
    <citation type="journal article" date="2011" name="J. Bacteriol.">
        <title>Genome sequence of Methyloversatilis universalis FAM5T, a methylotrophic representative of the order Rhodocyclales.</title>
        <authorList>
            <person name="Kittichotirat W."/>
            <person name="Good N.M."/>
            <person name="Hall R."/>
            <person name="Bringel F."/>
            <person name="Lajus A."/>
            <person name="Medigue C."/>
            <person name="Smalley N.E."/>
            <person name="Beck D."/>
            <person name="Bumgarner R."/>
            <person name="Vuilleumier S."/>
            <person name="Kalyuzhnaya M.G."/>
        </authorList>
    </citation>
    <scope>NUCLEOTIDE SEQUENCE [LARGE SCALE GENOMIC DNA]</scope>
    <source>
        <strain evidence="9">ATCC BAA-1314 / JCM 13912 / FAM5</strain>
    </source>
</reference>
<dbReference type="AlphaFoldDB" id="F5R774"/>
<evidence type="ECO:0000256" key="4">
    <source>
        <dbReference type="ARBA" id="ARBA00022692"/>
    </source>
</evidence>
<dbReference type="GO" id="GO:0005886">
    <property type="term" value="C:plasma membrane"/>
    <property type="evidence" value="ECO:0007669"/>
    <property type="project" value="UniProtKB-SubCell"/>
</dbReference>
<feature type="transmembrane region" description="Helical" evidence="7">
    <location>
        <begin position="12"/>
        <end position="33"/>
    </location>
</feature>
<dbReference type="eggNOG" id="COG3766">
    <property type="taxonomic scope" value="Bacteria"/>
</dbReference>
<dbReference type="Pfam" id="PF03994">
    <property type="entry name" value="DUF350"/>
    <property type="match status" value="1"/>
</dbReference>
<keyword evidence="3" id="KW-1003">Cell membrane</keyword>
<gene>
    <name evidence="8" type="ORF">METUNv1_00153</name>
</gene>
<dbReference type="Proteomes" id="UP000005019">
    <property type="component" value="Unassembled WGS sequence"/>
</dbReference>
<evidence type="ECO:0000256" key="7">
    <source>
        <dbReference type="SAM" id="Phobius"/>
    </source>
</evidence>
<dbReference type="RefSeq" id="WP_008057847.1">
    <property type="nucleotide sequence ID" value="NZ_AFHG01000028.1"/>
</dbReference>
<accession>F5R774</accession>
<organism evidence="8 9">
    <name type="scientific">Methyloversatilis universalis (strain ATCC BAA-1314 / DSM 25237 / JCM 13912 / CCUG 52030 / FAM5)</name>
    <dbReference type="NCBI Taxonomy" id="1000565"/>
    <lineage>
        <taxon>Bacteria</taxon>
        <taxon>Pseudomonadati</taxon>
        <taxon>Pseudomonadota</taxon>
        <taxon>Betaproteobacteria</taxon>
        <taxon>Nitrosomonadales</taxon>
        <taxon>Sterolibacteriaceae</taxon>
        <taxon>Methyloversatilis</taxon>
    </lineage>
</organism>
<dbReference type="STRING" id="1000565.METUNv1_00153"/>
<evidence type="ECO:0000256" key="2">
    <source>
        <dbReference type="ARBA" id="ARBA00005779"/>
    </source>
</evidence>
<evidence type="ECO:0000313" key="9">
    <source>
        <dbReference type="Proteomes" id="UP000005019"/>
    </source>
</evidence>
<keyword evidence="4 7" id="KW-0812">Transmembrane</keyword>
<keyword evidence="9" id="KW-1185">Reference proteome</keyword>
<dbReference type="InterPro" id="IPR007140">
    <property type="entry name" value="DUF350"/>
</dbReference>
<name>F5R774_METUF</name>
<comment type="similarity">
    <text evidence="2">Belongs to the UPF0719 family.</text>
</comment>
<evidence type="ECO:0000256" key="1">
    <source>
        <dbReference type="ARBA" id="ARBA00004651"/>
    </source>
</evidence>
<keyword evidence="5 7" id="KW-1133">Transmembrane helix</keyword>
<evidence type="ECO:0000256" key="3">
    <source>
        <dbReference type="ARBA" id="ARBA00022475"/>
    </source>
</evidence>
<evidence type="ECO:0008006" key="10">
    <source>
        <dbReference type="Google" id="ProtNLM"/>
    </source>
</evidence>
<comment type="caution">
    <text evidence="8">The sequence shown here is derived from an EMBL/GenBank/DDBJ whole genome shotgun (WGS) entry which is preliminary data.</text>
</comment>
<dbReference type="OrthoDB" id="8565764at2"/>
<keyword evidence="6 7" id="KW-0472">Membrane</keyword>
<sequence>MPQLPLDQFYLYLKHLLSGLVMVAAFAAVYVRVTPFHELPLIRRGCTAAALSLAGAIAGFSLTVASSILHNDHYLMFIVWGTLAAVVQMAAYLLIERSLPEMKVAIEANNIAMGALMGTVSLVVGVINAACLS</sequence>
<feature type="transmembrane region" description="Helical" evidence="7">
    <location>
        <begin position="107"/>
        <end position="130"/>
    </location>
</feature>
<comment type="subcellular location">
    <subcellularLocation>
        <location evidence="1">Cell membrane</location>
        <topology evidence="1">Multi-pass membrane protein</topology>
    </subcellularLocation>
</comment>
<evidence type="ECO:0000256" key="5">
    <source>
        <dbReference type="ARBA" id="ARBA00022989"/>
    </source>
</evidence>
<feature type="transmembrane region" description="Helical" evidence="7">
    <location>
        <begin position="45"/>
        <end position="68"/>
    </location>
</feature>
<evidence type="ECO:0000256" key="6">
    <source>
        <dbReference type="ARBA" id="ARBA00023136"/>
    </source>
</evidence>
<feature type="transmembrane region" description="Helical" evidence="7">
    <location>
        <begin position="74"/>
        <end position="95"/>
    </location>
</feature>
<proteinExistence type="inferred from homology"/>
<dbReference type="PANTHER" id="PTHR40043">
    <property type="entry name" value="UPF0719 INNER MEMBRANE PROTEIN YJFL"/>
    <property type="match status" value="1"/>
</dbReference>
<dbReference type="PANTHER" id="PTHR40043:SF1">
    <property type="entry name" value="UPF0719 INNER MEMBRANE PROTEIN YJFL"/>
    <property type="match status" value="1"/>
</dbReference>
<dbReference type="EMBL" id="AFHG01000028">
    <property type="protein sequence ID" value="EGK73525.1"/>
    <property type="molecule type" value="Genomic_DNA"/>
</dbReference>
<protein>
    <recommendedName>
        <fullName evidence="10">DUF350 domain-containing protein</fullName>
    </recommendedName>
</protein>